<evidence type="ECO:0000313" key="2">
    <source>
        <dbReference type="Proteomes" id="UP001295462"/>
    </source>
</evidence>
<proteinExistence type="predicted"/>
<sequence>MGIADAKSKRRDSSRNALLRSSAYRAKQSDACNDGRRASDLPFLKNIDKNELYTRAHFYRLVGELLRSILNDFIAAVFAD</sequence>
<protein>
    <submittedName>
        <fullName evidence="1">Uncharacterized protein</fullName>
    </submittedName>
</protein>
<accession>A0AAU9QIK9</accession>
<dbReference type="EMBL" id="CAKMUD010000057">
    <property type="protein sequence ID" value="CAH1578353.1"/>
    <property type="molecule type" value="Genomic_DNA"/>
</dbReference>
<name>A0AAU9QIK9_9VIBR</name>
<dbReference type="Proteomes" id="UP001295462">
    <property type="component" value="Unassembled WGS sequence"/>
</dbReference>
<gene>
    <name evidence="1" type="ORF">THF1A12_150075</name>
</gene>
<reference evidence="1" key="1">
    <citation type="submission" date="2022-01" db="EMBL/GenBank/DDBJ databases">
        <authorList>
            <person name="Lagorce A."/>
        </authorList>
    </citation>
    <scope>NUCLEOTIDE SEQUENCE</scope>
    <source>
        <strain evidence="1">Th15_F1_A12</strain>
    </source>
</reference>
<dbReference type="AlphaFoldDB" id="A0AAU9QIK9"/>
<organism evidence="1 2">
    <name type="scientific">Vibrio jasicida</name>
    <dbReference type="NCBI Taxonomy" id="766224"/>
    <lineage>
        <taxon>Bacteria</taxon>
        <taxon>Pseudomonadati</taxon>
        <taxon>Pseudomonadota</taxon>
        <taxon>Gammaproteobacteria</taxon>
        <taxon>Vibrionales</taxon>
        <taxon>Vibrionaceae</taxon>
        <taxon>Vibrio</taxon>
    </lineage>
</organism>
<evidence type="ECO:0000313" key="1">
    <source>
        <dbReference type="EMBL" id="CAH1578353.1"/>
    </source>
</evidence>
<comment type="caution">
    <text evidence="1">The sequence shown here is derived from an EMBL/GenBank/DDBJ whole genome shotgun (WGS) entry which is preliminary data.</text>
</comment>